<evidence type="ECO:0000256" key="1">
    <source>
        <dbReference type="SAM" id="Phobius"/>
    </source>
</evidence>
<keyword evidence="1" id="KW-0812">Transmembrane</keyword>
<name>A0A402BIF5_9CHLR</name>
<sequence>MPGFIGPSGVITDSAPRRSGSAIAYCAKFNKIFLCLSLFLVLSTLLLACGSAPTPPPKVKIRPVTPTATPIPAGTLLYEANWSFGLDSWQATQGWKHLGKNLQTEPMDKLSITVPYQPQVSDYAIDVRLQIVYVAANGGYVSIDVDKQPGRDGYKASVQNLLEAGIHPNGSHPQVQAYIDPLGSMERGSFETSDFEPGTQWHDFRVEVRGSLVSLFIDDRTISNATSTKTNFLSAGPIHLTGSKVILRVGLLSITAL</sequence>
<evidence type="ECO:0000313" key="2">
    <source>
        <dbReference type="EMBL" id="GCE31012.1"/>
    </source>
</evidence>
<dbReference type="Gene3D" id="2.60.120.560">
    <property type="entry name" value="Exo-inulinase, domain 1"/>
    <property type="match status" value="1"/>
</dbReference>
<accession>A0A402BIF5</accession>
<keyword evidence="1" id="KW-1133">Transmembrane helix</keyword>
<keyword evidence="1" id="KW-0472">Membrane</keyword>
<dbReference type="Proteomes" id="UP000287171">
    <property type="component" value="Unassembled WGS sequence"/>
</dbReference>
<evidence type="ECO:0008006" key="4">
    <source>
        <dbReference type="Google" id="ProtNLM"/>
    </source>
</evidence>
<gene>
    <name evidence="2" type="ORF">KDA_64960</name>
</gene>
<comment type="caution">
    <text evidence="2">The sequence shown here is derived from an EMBL/GenBank/DDBJ whole genome shotgun (WGS) entry which is preliminary data.</text>
</comment>
<dbReference type="EMBL" id="BIFT01000002">
    <property type="protein sequence ID" value="GCE31012.1"/>
    <property type="molecule type" value="Genomic_DNA"/>
</dbReference>
<protein>
    <recommendedName>
        <fullName evidence="4">3-keto-disaccharide hydrolase domain-containing protein</fullName>
    </recommendedName>
</protein>
<keyword evidence="3" id="KW-1185">Reference proteome</keyword>
<feature type="transmembrane region" description="Helical" evidence="1">
    <location>
        <begin position="32"/>
        <end position="53"/>
    </location>
</feature>
<dbReference type="AlphaFoldDB" id="A0A402BIF5"/>
<proteinExistence type="predicted"/>
<evidence type="ECO:0000313" key="3">
    <source>
        <dbReference type="Proteomes" id="UP000287171"/>
    </source>
</evidence>
<dbReference type="OrthoDB" id="157864at2"/>
<organism evidence="2 3">
    <name type="scientific">Dictyobacter alpinus</name>
    <dbReference type="NCBI Taxonomy" id="2014873"/>
    <lineage>
        <taxon>Bacteria</taxon>
        <taxon>Bacillati</taxon>
        <taxon>Chloroflexota</taxon>
        <taxon>Ktedonobacteria</taxon>
        <taxon>Ktedonobacterales</taxon>
        <taxon>Dictyobacteraceae</taxon>
        <taxon>Dictyobacter</taxon>
    </lineage>
</organism>
<dbReference type="RefSeq" id="WP_126631030.1">
    <property type="nucleotide sequence ID" value="NZ_BIFT01000002.1"/>
</dbReference>
<reference evidence="3" key="1">
    <citation type="submission" date="2018-12" db="EMBL/GenBank/DDBJ databases">
        <title>Tengunoibacter tsumagoiensis gen. nov., sp. nov., Dictyobacter kobayashii sp. nov., D. alpinus sp. nov., and D. joshuensis sp. nov. and description of Dictyobacteraceae fam. nov. within the order Ktedonobacterales isolated from Tengu-no-mugimeshi.</title>
        <authorList>
            <person name="Wang C.M."/>
            <person name="Zheng Y."/>
            <person name="Sakai Y."/>
            <person name="Toyoda A."/>
            <person name="Minakuchi Y."/>
            <person name="Abe K."/>
            <person name="Yokota A."/>
            <person name="Yabe S."/>
        </authorList>
    </citation>
    <scope>NUCLEOTIDE SEQUENCE [LARGE SCALE GENOMIC DNA]</scope>
    <source>
        <strain evidence="3">Uno16</strain>
    </source>
</reference>